<dbReference type="InterPro" id="IPR002938">
    <property type="entry name" value="FAD-bd"/>
</dbReference>
<dbReference type="Pfam" id="PF01494">
    <property type="entry name" value="FAD_binding_3"/>
    <property type="match status" value="1"/>
</dbReference>
<evidence type="ECO:0000313" key="5">
    <source>
        <dbReference type="Proteomes" id="UP000669317"/>
    </source>
</evidence>
<dbReference type="AlphaFoldDB" id="A0A2U3Q4Q7"/>
<evidence type="ECO:0000259" key="1">
    <source>
        <dbReference type="Pfam" id="PF01494"/>
    </source>
</evidence>
<evidence type="ECO:0000313" key="3">
    <source>
        <dbReference type="EMBL" id="SPP96401.1"/>
    </source>
</evidence>
<dbReference type="KEGG" id="bvz:BRAD3257_5455"/>
<proteinExistence type="predicted"/>
<gene>
    <name evidence="3" type="ORF">BRAD3257_5455</name>
    <name evidence="2" type="ORF">JWS04_29480</name>
</gene>
<dbReference type="InterPro" id="IPR036188">
    <property type="entry name" value="FAD/NAD-bd_sf"/>
</dbReference>
<dbReference type="PANTHER" id="PTHR43422">
    <property type="entry name" value="THIAMINE THIAZOLE SYNTHASE"/>
    <property type="match status" value="1"/>
</dbReference>
<dbReference type="SUPFAM" id="SSF51905">
    <property type="entry name" value="FAD/NAD(P)-binding domain"/>
    <property type="match status" value="1"/>
</dbReference>
<dbReference type="GO" id="GO:0071949">
    <property type="term" value="F:FAD binding"/>
    <property type="evidence" value="ECO:0007669"/>
    <property type="project" value="InterPro"/>
</dbReference>
<accession>A0A2U3Q4Q7</accession>
<keyword evidence="5" id="KW-1185">Reference proteome</keyword>
<reference evidence="2 5" key="2">
    <citation type="submission" date="2021-03" db="EMBL/GenBank/DDBJ databases">
        <title>Genome Sequence of Bradyrhizobium vignae strain ISRA400.</title>
        <authorList>
            <person name="Tisa L.S."/>
            <person name="Svistoonoff S."/>
            <person name="Hocher V."/>
            <person name="Fall S."/>
            <person name="Zaiya A."/>
            <person name="Naing D."/>
            <person name="Niang N."/>
            <person name="Diouf A."/>
            <person name="Dasylva M.C."/>
            <person name="Toure O."/>
            <person name="Gueye M."/>
            <person name="Gully D."/>
            <person name="Tisseyre P."/>
            <person name="Simpson S."/>
            <person name="Morris K."/>
            <person name="Thomas W.K."/>
        </authorList>
    </citation>
    <scope>NUCLEOTIDE SEQUENCE [LARGE SCALE GENOMIC DNA]</scope>
    <source>
        <strain evidence="2 5">ISRA400</strain>
    </source>
</reference>
<dbReference type="Gene3D" id="3.50.50.60">
    <property type="entry name" value="FAD/NAD(P)-binding domain"/>
    <property type="match status" value="1"/>
</dbReference>
<dbReference type="Proteomes" id="UP000669317">
    <property type="component" value="Unassembled WGS sequence"/>
</dbReference>
<name>A0A2U3Q4Q7_9BRAD</name>
<dbReference type="EMBL" id="LS398110">
    <property type="protein sequence ID" value="SPP96401.1"/>
    <property type="molecule type" value="Genomic_DNA"/>
</dbReference>
<dbReference type="PANTHER" id="PTHR43422:SF3">
    <property type="entry name" value="THIAMINE THIAZOLE SYNTHASE"/>
    <property type="match status" value="1"/>
</dbReference>
<organism evidence="3 4">
    <name type="scientific">Bradyrhizobium vignae</name>
    <dbReference type="NCBI Taxonomy" id="1549949"/>
    <lineage>
        <taxon>Bacteria</taxon>
        <taxon>Pseudomonadati</taxon>
        <taxon>Pseudomonadota</taxon>
        <taxon>Alphaproteobacteria</taxon>
        <taxon>Hyphomicrobiales</taxon>
        <taxon>Nitrobacteraceae</taxon>
        <taxon>Bradyrhizobium</taxon>
    </lineage>
</organism>
<dbReference type="Proteomes" id="UP000246085">
    <property type="component" value="Chromosome BRAD3257"/>
</dbReference>
<dbReference type="GO" id="GO:0004497">
    <property type="term" value="F:monooxygenase activity"/>
    <property type="evidence" value="ECO:0007669"/>
    <property type="project" value="UniProtKB-KW"/>
</dbReference>
<reference evidence="3 4" key="1">
    <citation type="submission" date="2018-03" db="EMBL/GenBank/DDBJ databases">
        <authorList>
            <person name="Gully D."/>
        </authorList>
    </citation>
    <scope>NUCLEOTIDE SEQUENCE [LARGE SCALE GENOMIC DNA]</scope>
    <source>
        <strain evidence="3">ORS3257</strain>
    </source>
</reference>
<evidence type="ECO:0000313" key="2">
    <source>
        <dbReference type="EMBL" id="MBP0115125.1"/>
    </source>
</evidence>
<dbReference type="RefSeq" id="WP_145987022.1">
    <property type="nucleotide sequence ID" value="NZ_JAGIKT010000077.1"/>
</dbReference>
<protein>
    <submittedName>
        <fullName evidence="2">FAD-binding monooxygenase</fullName>
    </submittedName>
</protein>
<evidence type="ECO:0000313" key="4">
    <source>
        <dbReference type="Proteomes" id="UP000246085"/>
    </source>
</evidence>
<sequence>MAHVGKHAIVVGAGMGGLLAARALADHFDEVTVLERDALPDLPDPRKGVPQGRHTHGLLARGREILEQSFPGFTEGMIAQGAVPADLVNDGLWFNYGVYLHNTPSKMVGLGVSRPTLEGFVRRRLVQLSNIRVWERRDVVEPVFDRLSGRVTGVRVQSKNGSHDRETIDADLVVDTSGRGSSSPAWLSAFGFAKPPEEQITVNLGYVTRFYRLKPEHMTNCLHGRKFVIMAACSPDFRFGALLPQEGERWTVTLGGYRDDQVPEDDAGFLEFARSLQQPEIFNVIQNAEPLTPLTSYKFVSNLRRHYEKLRRFPEGYLVYGDALCSFDPAYGQGMTVACLESLALRECLANGTQGIARRFFQMASRFIEAPWQIVVGSDLQNPRVEGKRTAQVRFVNWYIAKFYRAAQRDAALATKFLEVANLMQQPTALLSPANALKVWNGGHTAQRPWSGAPSRLAR</sequence>
<keyword evidence="2" id="KW-0503">Monooxygenase</keyword>
<feature type="domain" description="FAD-binding" evidence="1">
    <location>
        <begin position="8"/>
        <end position="357"/>
    </location>
</feature>
<dbReference type="EMBL" id="JAGIKT010000077">
    <property type="protein sequence ID" value="MBP0115125.1"/>
    <property type="molecule type" value="Genomic_DNA"/>
</dbReference>
<keyword evidence="2" id="KW-0560">Oxidoreductase</keyword>